<dbReference type="CDD" id="cd01949">
    <property type="entry name" value="GGDEF"/>
    <property type="match status" value="1"/>
</dbReference>
<dbReference type="NCBIfam" id="TIGR00254">
    <property type="entry name" value="GGDEF"/>
    <property type="match status" value="1"/>
</dbReference>
<sequence length="613" mass="67936">MQIAPSPLNEAARLCFLESLNILDTPAEETFDRITRLASVLINVPMALVSLIDMNRQWFKSRQGIDVAETTRDVAFCAHALHAEDILVIPDASADPRFENNPLVTGGPCIRFYAGVPLRFAGELTVGTLCVLDSRPRQVSDTELAHLRDLARIVEREMLHRSLAIDSGGAVQQAEQGALASSEARFQRVFDSSPTSKALVGLDGRILEPNREFCQLLGRAKEWLVLTRLGELIDPQDLAKLDEPWQQIVAGEQDSLVIEVRLMTPGNAALWSELSVSALRNERGVTEQLVVFVRDISERRRRQQQLQRYQATLEQQVAQRTEELARSQETLQAIADNIPVLIAHIGPNLEYRFNNAVYRQIFGVEPTQLKGRKVQDVLPADVYQQLLPCFQKALAGERVEADNVRYSLDDPRIWHATYVPDIRNGKVEGFFVMSLDVTERKRKEKTLLDQATLDPLTGLPNRAALHEELDFALKQRTAFALFFIDLDGFKQVNDQHGHEAGDAVLQTAAGRMLAAMRADDTVARLAGDEFVVIAQAVTNQASARDIAGKLCDVLSAPIAVEGAEVAVGASIGVYLNHSGHDPQTAEDALALADKAMYEAKRGGRNRFSMVPDR</sequence>
<name>A0A923K882_9PSED</name>
<evidence type="ECO:0000256" key="1">
    <source>
        <dbReference type="ARBA" id="ARBA00022777"/>
    </source>
</evidence>
<evidence type="ECO:0000259" key="3">
    <source>
        <dbReference type="PROSITE" id="PS50113"/>
    </source>
</evidence>
<dbReference type="InterPro" id="IPR000700">
    <property type="entry name" value="PAS-assoc_C"/>
</dbReference>
<dbReference type="EC" id="2.7.7.65" evidence="6"/>
<dbReference type="EMBL" id="JABWRP010000043">
    <property type="protein sequence ID" value="MBC3473911.1"/>
    <property type="molecule type" value="Genomic_DNA"/>
</dbReference>
<feature type="domain" description="PAC" evidence="3">
    <location>
        <begin position="256"/>
        <end position="308"/>
    </location>
</feature>
<gene>
    <name evidence="6" type="ORF">HU738_020125</name>
    <name evidence="5" type="ORF">HU738_25465</name>
</gene>
<evidence type="ECO:0000259" key="4">
    <source>
        <dbReference type="PROSITE" id="PS50887"/>
    </source>
</evidence>
<proteinExistence type="predicted"/>
<feature type="domain" description="GGDEF" evidence="4">
    <location>
        <begin position="477"/>
        <end position="612"/>
    </location>
</feature>
<dbReference type="AlphaFoldDB" id="A0A923K882"/>
<dbReference type="Pfam" id="PF01590">
    <property type="entry name" value="GAF"/>
    <property type="match status" value="1"/>
</dbReference>
<keyword evidence="1" id="KW-0418">Kinase</keyword>
<dbReference type="PROSITE" id="PS50112">
    <property type="entry name" value="PAS"/>
    <property type="match status" value="1"/>
</dbReference>
<dbReference type="InterPro" id="IPR013656">
    <property type="entry name" value="PAS_4"/>
</dbReference>
<keyword evidence="7" id="KW-1185">Reference proteome</keyword>
<dbReference type="RefSeq" id="WP_186604990.1">
    <property type="nucleotide sequence ID" value="NZ_JABWRP020000017.1"/>
</dbReference>
<feature type="domain" description="PAS" evidence="2">
    <location>
        <begin position="182"/>
        <end position="252"/>
    </location>
</feature>
<dbReference type="Proteomes" id="UP000628137">
    <property type="component" value="Unassembled WGS sequence"/>
</dbReference>
<dbReference type="PROSITE" id="PS50113">
    <property type="entry name" value="PAC"/>
    <property type="match status" value="1"/>
</dbReference>
<dbReference type="Pfam" id="PF00990">
    <property type="entry name" value="GGDEF"/>
    <property type="match status" value="1"/>
</dbReference>
<dbReference type="InterPro" id="IPR052155">
    <property type="entry name" value="Biofilm_reg_signaling"/>
</dbReference>
<dbReference type="Gene3D" id="3.30.450.20">
    <property type="entry name" value="PAS domain"/>
    <property type="match status" value="2"/>
</dbReference>
<evidence type="ECO:0000259" key="2">
    <source>
        <dbReference type="PROSITE" id="PS50112"/>
    </source>
</evidence>
<dbReference type="Gene3D" id="3.30.70.270">
    <property type="match status" value="1"/>
</dbReference>
<dbReference type="SMART" id="SM00065">
    <property type="entry name" value="GAF"/>
    <property type="match status" value="1"/>
</dbReference>
<keyword evidence="6" id="KW-0548">Nucleotidyltransferase</keyword>
<keyword evidence="6" id="KW-0808">Transferase</keyword>
<dbReference type="GO" id="GO:0052621">
    <property type="term" value="F:diguanylate cyclase activity"/>
    <property type="evidence" value="ECO:0007669"/>
    <property type="project" value="UniProtKB-EC"/>
</dbReference>
<organism evidence="5">
    <name type="scientific">Pseudomonas vlassakiae</name>
    <dbReference type="NCBI Taxonomy" id="485888"/>
    <lineage>
        <taxon>Bacteria</taxon>
        <taxon>Pseudomonadati</taxon>
        <taxon>Pseudomonadota</taxon>
        <taxon>Gammaproteobacteria</taxon>
        <taxon>Pseudomonadales</taxon>
        <taxon>Pseudomonadaceae</taxon>
        <taxon>Pseudomonas</taxon>
    </lineage>
</organism>
<dbReference type="InterPro" id="IPR000160">
    <property type="entry name" value="GGDEF_dom"/>
</dbReference>
<dbReference type="EMBL" id="JABWRP020000017">
    <property type="protein sequence ID" value="MBV4543356.1"/>
    <property type="molecule type" value="Genomic_DNA"/>
</dbReference>
<dbReference type="SUPFAM" id="SSF55073">
    <property type="entry name" value="Nucleotide cyclase"/>
    <property type="match status" value="1"/>
</dbReference>
<dbReference type="CDD" id="cd00130">
    <property type="entry name" value="PAS"/>
    <property type="match status" value="1"/>
</dbReference>
<reference evidence="5 7" key="1">
    <citation type="journal article" date="2020" name="Microorganisms">
        <title>Reliable Identification of Environmental Pseudomonas Isolates Using the rpoD Gene.</title>
        <authorList>
            <consortium name="The Broad Institute Genome Sequencing Platform"/>
            <person name="Girard L."/>
            <person name="Lood C."/>
            <person name="Rokni-Zadeh H."/>
            <person name="van Noort V."/>
            <person name="Lavigne R."/>
            <person name="De Mot R."/>
        </authorList>
    </citation>
    <scope>NUCLEOTIDE SEQUENCE</scope>
    <source>
        <strain evidence="5 7">RW4S2</strain>
    </source>
</reference>
<evidence type="ECO:0000313" key="7">
    <source>
        <dbReference type="Proteomes" id="UP000628137"/>
    </source>
</evidence>
<evidence type="ECO:0000313" key="6">
    <source>
        <dbReference type="EMBL" id="MBV4543356.1"/>
    </source>
</evidence>
<dbReference type="PROSITE" id="PS50887">
    <property type="entry name" value="GGDEF"/>
    <property type="match status" value="1"/>
</dbReference>
<comment type="caution">
    <text evidence="5">The sequence shown here is derived from an EMBL/GenBank/DDBJ whole genome shotgun (WGS) entry which is preliminary data.</text>
</comment>
<dbReference type="PANTHER" id="PTHR44757:SF2">
    <property type="entry name" value="BIOFILM ARCHITECTURE MAINTENANCE PROTEIN MBAA"/>
    <property type="match status" value="1"/>
</dbReference>
<dbReference type="InterPro" id="IPR003018">
    <property type="entry name" value="GAF"/>
</dbReference>
<dbReference type="InterPro" id="IPR000014">
    <property type="entry name" value="PAS"/>
</dbReference>
<dbReference type="InterPro" id="IPR035965">
    <property type="entry name" value="PAS-like_dom_sf"/>
</dbReference>
<dbReference type="InterPro" id="IPR001610">
    <property type="entry name" value="PAC"/>
</dbReference>
<dbReference type="Pfam" id="PF08448">
    <property type="entry name" value="PAS_4"/>
    <property type="match status" value="2"/>
</dbReference>
<dbReference type="SUPFAM" id="SSF55785">
    <property type="entry name" value="PYP-like sensor domain (PAS domain)"/>
    <property type="match status" value="2"/>
</dbReference>
<dbReference type="InterPro" id="IPR029787">
    <property type="entry name" value="Nucleotide_cyclase"/>
</dbReference>
<dbReference type="PANTHER" id="PTHR44757">
    <property type="entry name" value="DIGUANYLATE CYCLASE DGCP"/>
    <property type="match status" value="1"/>
</dbReference>
<dbReference type="SMART" id="SM00091">
    <property type="entry name" value="PAS"/>
    <property type="match status" value="2"/>
</dbReference>
<dbReference type="GO" id="GO:0016301">
    <property type="term" value="F:kinase activity"/>
    <property type="evidence" value="ECO:0007669"/>
    <property type="project" value="UniProtKB-KW"/>
</dbReference>
<accession>A0A923K882</accession>
<dbReference type="Gene3D" id="3.30.450.40">
    <property type="match status" value="1"/>
</dbReference>
<evidence type="ECO:0000313" key="5">
    <source>
        <dbReference type="EMBL" id="MBC3473911.1"/>
    </source>
</evidence>
<dbReference type="InterPro" id="IPR043128">
    <property type="entry name" value="Rev_trsase/Diguanyl_cyclase"/>
</dbReference>
<dbReference type="InterPro" id="IPR029016">
    <property type="entry name" value="GAF-like_dom_sf"/>
</dbReference>
<reference evidence="6" key="3">
    <citation type="submission" date="2021-06" db="EMBL/GenBank/DDBJ databases">
        <title>Updating the genus Pseudomonas: Description of 43 new species and partition of the Pseudomonas putida group.</title>
        <authorList>
            <person name="Girard L."/>
            <person name="Lood C."/>
            <person name="Vandamme P."/>
            <person name="Rokni-Zadeh H."/>
            <person name="Van Noort V."/>
            <person name="Hofte M."/>
            <person name="Lavigne R."/>
            <person name="De Mot R."/>
        </authorList>
    </citation>
    <scope>NUCLEOTIDE SEQUENCE</scope>
    <source>
        <strain evidence="6">RW4S2</strain>
    </source>
</reference>
<dbReference type="SMART" id="SM00086">
    <property type="entry name" value="PAC"/>
    <property type="match status" value="2"/>
</dbReference>
<dbReference type="NCBIfam" id="TIGR00229">
    <property type="entry name" value="sensory_box"/>
    <property type="match status" value="2"/>
</dbReference>
<reference evidence="5" key="2">
    <citation type="submission" date="2020-07" db="EMBL/GenBank/DDBJ databases">
        <authorList>
            <person name="Lood C."/>
            <person name="Girard L."/>
        </authorList>
    </citation>
    <scope>NUCLEOTIDE SEQUENCE</scope>
    <source>
        <strain evidence="5">RW4S2</strain>
    </source>
</reference>
<dbReference type="SUPFAM" id="SSF55781">
    <property type="entry name" value="GAF domain-like"/>
    <property type="match status" value="1"/>
</dbReference>
<protein>
    <submittedName>
        <fullName evidence="5">Diguanylate cyclase</fullName>
        <ecNumber evidence="6">2.7.7.65</ecNumber>
    </submittedName>
</protein>
<dbReference type="SMART" id="SM00267">
    <property type="entry name" value="GGDEF"/>
    <property type="match status" value="1"/>
</dbReference>